<dbReference type="AlphaFoldDB" id="A0A8H5HEQ7"/>
<accession>A0A8H5HEQ7</accession>
<name>A0A8H5HEQ7_9AGAR</name>
<evidence type="ECO:0000313" key="3">
    <source>
        <dbReference type="Proteomes" id="UP000565441"/>
    </source>
</evidence>
<gene>
    <name evidence="2" type="ORF">D9615_004296</name>
</gene>
<feature type="compositionally biased region" description="Low complexity" evidence="1">
    <location>
        <begin position="378"/>
        <end position="395"/>
    </location>
</feature>
<comment type="caution">
    <text evidence="2">The sequence shown here is derived from an EMBL/GenBank/DDBJ whole genome shotgun (WGS) entry which is preliminary data.</text>
</comment>
<organism evidence="2 3">
    <name type="scientific">Tricholomella constricta</name>
    <dbReference type="NCBI Taxonomy" id="117010"/>
    <lineage>
        <taxon>Eukaryota</taxon>
        <taxon>Fungi</taxon>
        <taxon>Dikarya</taxon>
        <taxon>Basidiomycota</taxon>
        <taxon>Agaricomycotina</taxon>
        <taxon>Agaricomycetes</taxon>
        <taxon>Agaricomycetidae</taxon>
        <taxon>Agaricales</taxon>
        <taxon>Tricholomatineae</taxon>
        <taxon>Lyophyllaceae</taxon>
        <taxon>Tricholomella</taxon>
    </lineage>
</organism>
<dbReference type="Proteomes" id="UP000565441">
    <property type="component" value="Unassembled WGS sequence"/>
</dbReference>
<feature type="region of interest" description="Disordered" evidence="1">
    <location>
        <begin position="350"/>
        <end position="395"/>
    </location>
</feature>
<evidence type="ECO:0000256" key="1">
    <source>
        <dbReference type="SAM" id="MobiDB-lite"/>
    </source>
</evidence>
<dbReference type="EMBL" id="JAACJP010000009">
    <property type="protein sequence ID" value="KAF5381974.1"/>
    <property type="molecule type" value="Genomic_DNA"/>
</dbReference>
<dbReference type="OrthoDB" id="3056111at2759"/>
<reference evidence="2 3" key="1">
    <citation type="journal article" date="2020" name="ISME J.">
        <title>Uncovering the hidden diversity of litter-decomposition mechanisms in mushroom-forming fungi.</title>
        <authorList>
            <person name="Floudas D."/>
            <person name="Bentzer J."/>
            <person name="Ahren D."/>
            <person name="Johansson T."/>
            <person name="Persson P."/>
            <person name="Tunlid A."/>
        </authorList>
    </citation>
    <scope>NUCLEOTIDE SEQUENCE [LARGE SCALE GENOMIC DNA]</scope>
    <source>
        <strain evidence="2 3">CBS 661.87</strain>
    </source>
</reference>
<proteinExistence type="predicted"/>
<feature type="region of interest" description="Disordered" evidence="1">
    <location>
        <begin position="422"/>
        <end position="520"/>
    </location>
</feature>
<evidence type="ECO:0000313" key="2">
    <source>
        <dbReference type="EMBL" id="KAF5381974.1"/>
    </source>
</evidence>
<keyword evidence="3" id="KW-1185">Reference proteome</keyword>
<protein>
    <submittedName>
        <fullName evidence="2">Uncharacterized protein</fullName>
    </submittedName>
</protein>
<feature type="compositionally biased region" description="Basic residues" evidence="1">
    <location>
        <begin position="432"/>
        <end position="441"/>
    </location>
</feature>
<sequence length="520" mass="57630">MTRNSEILLLALFEAVPPGDQCDLFAKALCETTASIEPWLKATSDHPVVNEMIIMVQDVVVFFYSALKSSRDAALHGYRLLQDMSTFVHHLRDENTSVEELQEHIRGMSSRAEKAHKNAQRVCLHFSEMRKGIYAITNRIPAEVSGLGDEEHRIMKKVAAGEKELRTLKVVKSCSIAGAAVVAAVSVVTFPPALLFLPVALPLLTLVIEAREIQLAKKIEKREKKVYECRDAIAQLERIAEGLQKLDAFNDGLTQFWSRAETSLEVLKGRVGELRGAKFLKLELSTIEKTCEELGRAQLSYYDRVKNLEMYMPTPAATLETGSRAETDPPFADANSVCSQVTLRRHNALKRRESEETIPSIVISGTDNLPAPLDSRTNRSSRSTPTESCSLSSRICSCSSRKEDRTFNGSDVPRDALIQRTHASATTAAHRDKPRSRHHSPRRSEGARSRSPPPSRDSGSGGSRSSNKLRSSESSRDSRRSSSPASSRRSESPMLKVVTTVTKSVPSARSPRRGSNDHRR</sequence>
<feature type="compositionally biased region" description="Basic and acidic residues" evidence="1">
    <location>
        <begin position="470"/>
        <end position="480"/>
    </location>
</feature>